<comment type="caution">
    <text evidence="5">The sequence shown here is derived from an EMBL/GenBank/DDBJ whole genome shotgun (WGS) entry which is preliminary data.</text>
</comment>
<dbReference type="PANTHER" id="PTHR48081:SF30">
    <property type="entry name" value="ACETYL-HYDROLASE LIPR-RELATED"/>
    <property type="match status" value="1"/>
</dbReference>
<dbReference type="Pfam" id="PF07859">
    <property type="entry name" value="Abhydrolase_3"/>
    <property type="match status" value="1"/>
</dbReference>
<dbReference type="PANTHER" id="PTHR48081">
    <property type="entry name" value="AB HYDROLASE SUPERFAMILY PROTEIN C4A8.06C"/>
    <property type="match status" value="1"/>
</dbReference>
<dbReference type="SUPFAM" id="SSF53474">
    <property type="entry name" value="alpha/beta-Hydrolases"/>
    <property type="match status" value="1"/>
</dbReference>
<dbReference type="EMBL" id="SIHO01000003">
    <property type="protein sequence ID" value="TFU01334.1"/>
    <property type="molecule type" value="Genomic_DNA"/>
</dbReference>
<dbReference type="RefSeq" id="WP_135246838.1">
    <property type="nucleotide sequence ID" value="NZ_SIHO01000003.1"/>
</dbReference>
<proteinExistence type="inferred from homology"/>
<evidence type="ECO:0000256" key="1">
    <source>
        <dbReference type="ARBA" id="ARBA00010515"/>
    </source>
</evidence>
<accession>A0A4Y9EKV2</accession>
<keyword evidence="2 5" id="KW-0378">Hydrolase</keyword>
<dbReference type="Proteomes" id="UP000297737">
    <property type="component" value="Unassembled WGS sequence"/>
</dbReference>
<organism evidence="5 6">
    <name type="scientific">Glacieibacterium arshaanense</name>
    <dbReference type="NCBI Taxonomy" id="2511025"/>
    <lineage>
        <taxon>Bacteria</taxon>
        <taxon>Pseudomonadati</taxon>
        <taxon>Pseudomonadota</taxon>
        <taxon>Alphaproteobacteria</taxon>
        <taxon>Sphingomonadales</taxon>
        <taxon>Sphingosinicellaceae</taxon>
        <taxon>Glacieibacterium</taxon>
    </lineage>
</organism>
<gene>
    <name evidence="5" type="ORF">EUV02_13665</name>
</gene>
<sequence>MSEIEAVREMLRAMTGGPALPDDQMRVMYEQWGLSHPLPAGAEVTNITLGGVPAEKIVTPGAAADTALLYVHGGGYVIGSAASHRHLVAALAQAGWMVGYNLDYRRAPEARFPAAVDDALAAYRALLDSGIAAGRIIIAGDSAGGGLTVATALAIKAAGLPQPAGLFAISPWVDLTQSGDSYTEMADVDLICSKPELDRLAGLYCGDDRANPLASPLKGDLSGLAPLLIHVGSDEILLSDALRLSERAGLARVPVRLMIAPQMPHVWHFFTTELTAAQTAISHAGAWMREHLG</sequence>
<evidence type="ECO:0000313" key="5">
    <source>
        <dbReference type="EMBL" id="TFU01334.1"/>
    </source>
</evidence>
<dbReference type="InterPro" id="IPR033140">
    <property type="entry name" value="Lipase_GDXG_put_SER_AS"/>
</dbReference>
<dbReference type="PROSITE" id="PS01173">
    <property type="entry name" value="LIPASE_GDXG_HIS"/>
    <property type="match status" value="1"/>
</dbReference>
<protein>
    <submittedName>
        <fullName evidence="5">Alpha/beta hydrolase</fullName>
    </submittedName>
</protein>
<dbReference type="InterPro" id="IPR029058">
    <property type="entry name" value="AB_hydrolase_fold"/>
</dbReference>
<feature type="active site" evidence="3">
    <location>
        <position position="142"/>
    </location>
</feature>
<dbReference type="PROSITE" id="PS01174">
    <property type="entry name" value="LIPASE_GDXG_SER"/>
    <property type="match status" value="1"/>
</dbReference>
<dbReference type="AlphaFoldDB" id="A0A4Y9EKV2"/>
<name>A0A4Y9EKV2_9SPHN</name>
<dbReference type="GO" id="GO:0004806">
    <property type="term" value="F:triacylglycerol lipase activity"/>
    <property type="evidence" value="ECO:0007669"/>
    <property type="project" value="TreeGrafter"/>
</dbReference>
<dbReference type="InterPro" id="IPR002168">
    <property type="entry name" value="Lipase_GDXG_HIS_AS"/>
</dbReference>
<keyword evidence="6" id="KW-1185">Reference proteome</keyword>
<evidence type="ECO:0000256" key="3">
    <source>
        <dbReference type="PROSITE-ProRule" id="PRU10038"/>
    </source>
</evidence>
<reference evidence="5 6" key="1">
    <citation type="submission" date="2019-02" db="EMBL/GenBank/DDBJ databases">
        <title>Polymorphobacter sp. isolated from the lake at the Tibet of China.</title>
        <authorList>
            <person name="Li A."/>
        </authorList>
    </citation>
    <scope>NUCLEOTIDE SEQUENCE [LARGE SCALE GENOMIC DNA]</scope>
    <source>
        <strain evidence="5 6">DJ1R-1</strain>
    </source>
</reference>
<evidence type="ECO:0000259" key="4">
    <source>
        <dbReference type="Pfam" id="PF07859"/>
    </source>
</evidence>
<dbReference type="InterPro" id="IPR050300">
    <property type="entry name" value="GDXG_lipolytic_enzyme"/>
</dbReference>
<dbReference type="InterPro" id="IPR013094">
    <property type="entry name" value="AB_hydrolase_3"/>
</dbReference>
<evidence type="ECO:0000256" key="2">
    <source>
        <dbReference type="ARBA" id="ARBA00022801"/>
    </source>
</evidence>
<feature type="domain" description="Alpha/beta hydrolase fold-3" evidence="4">
    <location>
        <begin position="68"/>
        <end position="268"/>
    </location>
</feature>
<evidence type="ECO:0000313" key="6">
    <source>
        <dbReference type="Proteomes" id="UP000297737"/>
    </source>
</evidence>
<dbReference type="Gene3D" id="3.40.50.1820">
    <property type="entry name" value="alpha/beta hydrolase"/>
    <property type="match status" value="1"/>
</dbReference>
<dbReference type="OrthoDB" id="9806180at2"/>
<comment type="similarity">
    <text evidence="1">Belongs to the 'GDXG' lipolytic enzyme family.</text>
</comment>